<organism evidence="2 3">
    <name type="scientific">Roseburia porci</name>
    <dbReference type="NCBI Taxonomy" id="2605790"/>
    <lineage>
        <taxon>Bacteria</taxon>
        <taxon>Bacillati</taxon>
        <taxon>Bacillota</taxon>
        <taxon>Clostridia</taxon>
        <taxon>Lachnospirales</taxon>
        <taxon>Lachnospiraceae</taxon>
        <taxon>Roseburia</taxon>
    </lineage>
</organism>
<sequence>MQLSFIFTLQDQGHSMRTGKLERIFYWKEETAGEEHLRTLEKAYNKIFYELPEAGTKEAQTLEDILENALKDVDPMDCLLITSRDARIHLAEKWNLATAAYPNPAIPGQSLFEADVLIESFEDVDLEYLERIRRRHHGIPWVIAQTKRCILREICMEDMQALFDLYAEPGMTDYIEPLYPWEQELEYEKSYIEHMYRLYEYGMWVVIEKDTGKLIGRAGLEHREYPEEPHMELEMGYAIGTAYQRKGYATEVCQAIIAYAQANLEYPRINCLIEKENKASIRFIESLGFIFVGESKVAGTTMLRYVKEI</sequence>
<dbReference type="PROSITE" id="PS51186">
    <property type="entry name" value="GNAT"/>
    <property type="match status" value="1"/>
</dbReference>
<proteinExistence type="predicted"/>
<evidence type="ECO:0000313" key="2">
    <source>
        <dbReference type="EMBL" id="MST74103.1"/>
    </source>
</evidence>
<dbReference type="GO" id="GO:0016747">
    <property type="term" value="F:acyltransferase activity, transferring groups other than amino-acyl groups"/>
    <property type="evidence" value="ECO:0007669"/>
    <property type="project" value="InterPro"/>
</dbReference>
<accession>A0A6L5YNI8</accession>
<dbReference type="EMBL" id="VUNI01000004">
    <property type="protein sequence ID" value="MST74103.1"/>
    <property type="molecule type" value="Genomic_DNA"/>
</dbReference>
<keyword evidence="2" id="KW-0808">Transferase</keyword>
<gene>
    <name evidence="2" type="ORF">FYJ75_03500</name>
</gene>
<dbReference type="AlphaFoldDB" id="A0A6L5YNI8"/>
<feature type="domain" description="N-acetyltransferase" evidence="1">
    <location>
        <begin position="149"/>
        <end position="309"/>
    </location>
</feature>
<dbReference type="Gene3D" id="3.40.630.30">
    <property type="match status" value="1"/>
</dbReference>
<comment type="caution">
    <text evidence="2">The sequence shown here is derived from an EMBL/GenBank/DDBJ whole genome shotgun (WGS) entry which is preliminary data.</text>
</comment>
<evidence type="ECO:0000259" key="1">
    <source>
        <dbReference type="PROSITE" id="PS51186"/>
    </source>
</evidence>
<dbReference type="PANTHER" id="PTHR43792">
    <property type="entry name" value="GNAT FAMILY, PUTATIVE (AFU_ORTHOLOGUE AFUA_3G00765)-RELATED-RELATED"/>
    <property type="match status" value="1"/>
</dbReference>
<name>A0A6L5YNI8_9FIRM</name>
<protein>
    <submittedName>
        <fullName evidence="2">GNAT family N-acetyltransferase</fullName>
    </submittedName>
</protein>
<dbReference type="Pfam" id="PF13302">
    <property type="entry name" value="Acetyltransf_3"/>
    <property type="match status" value="1"/>
</dbReference>
<dbReference type="InterPro" id="IPR000182">
    <property type="entry name" value="GNAT_dom"/>
</dbReference>
<reference evidence="2 3" key="1">
    <citation type="submission" date="2019-08" db="EMBL/GenBank/DDBJ databases">
        <title>In-depth cultivation of the pig gut microbiome towards novel bacterial diversity and tailored functional studies.</title>
        <authorList>
            <person name="Wylensek D."/>
            <person name="Hitch T.C.A."/>
            <person name="Clavel T."/>
        </authorList>
    </citation>
    <scope>NUCLEOTIDE SEQUENCE [LARGE SCALE GENOMIC DNA]</scope>
    <source>
        <strain evidence="2 3">MUC/MUC-530-WT-4D</strain>
    </source>
</reference>
<evidence type="ECO:0000313" key="3">
    <source>
        <dbReference type="Proteomes" id="UP000474024"/>
    </source>
</evidence>
<dbReference type="InterPro" id="IPR016181">
    <property type="entry name" value="Acyl_CoA_acyltransferase"/>
</dbReference>
<dbReference type="Proteomes" id="UP000474024">
    <property type="component" value="Unassembled WGS sequence"/>
</dbReference>
<dbReference type="InterPro" id="IPR051531">
    <property type="entry name" value="N-acetyltransferase"/>
</dbReference>
<dbReference type="SUPFAM" id="SSF55729">
    <property type="entry name" value="Acyl-CoA N-acyltransferases (Nat)"/>
    <property type="match status" value="1"/>
</dbReference>
<dbReference type="PANTHER" id="PTHR43792:SF1">
    <property type="entry name" value="N-ACETYLTRANSFERASE DOMAIN-CONTAINING PROTEIN"/>
    <property type="match status" value="1"/>
</dbReference>
<keyword evidence="3" id="KW-1185">Reference proteome</keyword>